<gene>
    <name evidence="5" type="ORF">F4Y08_05285</name>
</gene>
<dbReference type="InterPro" id="IPR003726">
    <property type="entry name" value="HCY_dom"/>
</dbReference>
<dbReference type="GO" id="GO:0009086">
    <property type="term" value="P:methionine biosynthetic process"/>
    <property type="evidence" value="ECO:0007669"/>
    <property type="project" value="InterPro"/>
</dbReference>
<organism evidence="5">
    <name type="scientific">Caldilineaceae bacterium SB0662_bin_9</name>
    <dbReference type="NCBI Taxonomy" id="2605258"/>
    <lineage>
        <taxon>Bacteria</taxon>
        <taxon>Bacillati</taxon>
        <taxon>Chloroflexota</taxon>
        <taxon>Caldilineae</taxon>
        <taxon>Caldilineales</taxon>
        <taxon>Caldilineaceae</taxon>
    </lineage>
</organism>
<feature type="domain" description="Hcy-binding" evidence="4">
    <location>
        <begin position="5"/>
        <end position="342"/>
    </location>
</feature>
<comment type="caution">
    <text evidence="5">The sequence shown here is derived from an EMBL/GenBank/DDBJ whole genome shotgun (WGS) entry which is preliminary data.</text>
</comment>
<dbReference type="PIRSF" id="PIRSF037505">
    <property type="entry name" value="Betaine_HMT"/>
    <property type="match status" value="1"/>
</dbReference>
<evidence type="ECO:0000256" key="3">
    <source>
        <dbReference type="PROSITE-ProRule" id="PRU00333"/>
    </source>
</evidence>
<proteinExistence type="predicted"/>
<dbReference type="InterPro" id="IPR036589">
    <property type="entry name" value="HCY_dom_sf"/>
</dbReference>
<evidence type="ECO:0000256" key="2">
    <source>
        <dbReference type="ARBA" id="ARBA00022679"/>
    </source>
</evidence>
<dbReference type="PANTHER" id="PTHR11103:SF18">
    <property type="entry name" value="SLR1189 PROTEIN"/>
    <property type="match status" value="1"/>
</dbReference>
<evidence type="ECO:0000256" key="1">
    <source>
        <dbReference type="ARBA" id="ARBA00022603"/>
    </source>
</evidence>
<sequence length="353" mass="38187">MANYEGLKRRIDKGEVIILDGAIGTELQAMGVPMHPASWCGPGSYTHPATVRQMHERYIKAGADILTTNTFNTLRPALEASGYSELVREVNVRAVDAALEAIDRAAVNRPVYVAGSISCRTPVRDHRTRTLLGGTGYGYGASLSTAELRTYAEEQADILAESGVDFFLIENLWADNESRAIAAEAAKATGLPVWVAFTASVAPDGQTVRMNFGDERHYTGGLGMPMWTETWRPVDDNKSLAEGINEIASVGPDVLGVFHSRIDATTAALQVMLDEWSGPVVVYPDAGREDYLETWQDSAVSNEESVEELTREAATWVDMGAQVIGTCCGFGHQYTKSLRGALPIGTTSPRKVA</sequence>
<name>A0A6B1DQ72_9CHLR</name>
<dbReference type="PANTHER" id="PTHR11103">
    <property type="entry name" value="SLR1189 PROTEIN"/>
    <property type="match status" value="1"/>
</dbReference>
<reference evidence="5" key="1">
    <citation type="submission" date="2019-09" db="EMBL/GenBank/DDBJ databases">
        <title>Characterisation of the sponge microbiome using genome-centric metagenomics.</title>
        <authorList>
            <person name="Engelberts J.P."/>
            <person name="Robbins S.J."/>
            <person name="De Goeij J.M."/>
            <person name="Aranda M."/>
            <person name="Bell S.C."/>
            <person name="Webster N.S."/>
        </authorList>
    </citation>
    <scope>NUCLEOTIDE SEQUENCE</scope>
    <source>
        <strain evidence="5">SB0662_bin_9</strain>
    </source>
</reference>
<protein>
    <submittedName>
        <fullName evidence="5">Homocysteine S-methyltransferase family protein</fullName>
    </submittedName>
</protein>
<dbReference type="PROSITE" id="PS50970">
    <property type="entry name" value="HCY"/>
    <property type="match status" value="1"/>
</dbReference>
<dbReference type="SUPFAM" id="SSF82282">
    <property type="entry name" value="Homocysteine S-methyltransferase"/>
    <property type="match status" value="1"/>
</dbReference>
<dbReference type="GO" id="GO:0008168">
    <property type="term" value="F:methyltransferase activity"/>
    <property type="evidence" value="ECO:0007669"/>
    <property type="project" value="UniProtKB-KW"/>
</dbReference>
<keyword evidence="2 5" id="KW-0808">Transferase</keyword>
<keyword evidence="1 5" id="KW-0489">Methyltransferase</keyword>
<evidence type="ECO:0000313" key="5">
    <source>
        <dbReference type="EMBL" id="MYD89740.1"/>
    </source>
</evidence>
<comment type="caution">
    <text evidence="3">Lacks conserved residue(s) required for the propagation of feature annotation.</text>
</comment>
<accession>A0A6B1DQ72</accession>
<dbReference type="InterPro" id="IPR017226">
    <property type="entry name" value="BHMT-like"/>
</dbReference>
<dbReference type="GO" id="GO:0032259">
    <property type="term" value="P:methylation"/>
    <property type="evidence" value="ECO:0007669"/>
    <property type="project" value="UniProtKB-KW"/>
</dbReference>
<dbReference type="Pfam" id="PF02574">
    <property type="entry name" value="S-methyl_trans"/>
    <property type="match status" value="1"/>
</dbReference>
<dbReference type="GO" id="GO:0008270">
    <property type="term" value="F:zinc ion binding"/>
    <property type="evidence" value="ECO:0007669"/>
    <property type="project" value="InterPro"/>
</dbReference>
<dbReference type="EMBL" id="VXPY01000034">
    <property type="protein sequence ID" value="MYD89740.1"/>
    <property type="molecule type" value="Genomic_DNA"/>
</dbReference>
<dbReference type="Gene3D" id="3.20.20.330">
    <property type="entry name" value="Homocysteine-binding-like domain"/>
    <property type="match status" value="1"/>
</dbReference>
<dbReference type="AlphaFoldDB" id="A0A6B1DQ72"/>
<evidence type="ECO:0000259" key="4">
    <source>
        <dbReference type="PROSITE" id="PS50970"/>
    </source>
</evidence>